<dbReference type="Proteomes" id="UP001392318">
    <property type="component" value="Unassembled WGS sequence"/>
</dbReference>
<evidence type="ECO:0000313" key="2">
    <source>
        <dbReference type="Proteomes" id="UP001392318"/>
    </source>
</evidence>
<organism evidence="1 2">
    <name type="scientific">Paraburkholderia unamae</name>
    <dbReference type="NCBI Taxonomy" id="219649"/>
    <lineage>
        <taxon>Bacteria</taxon>
        <taxon>Pseudomonadati</taxon>
        <taxon>Pseudomonadota</taxon>
        <taxon>Betaproteobacteria</taxon>
        <taxon>Burkholderiales</taxon>
        <taxon>Burkholderiaceae</taxon>
        <taxon>Paraburkholderia</taxon>
    </lineage>
</organism>
<gene>
    <name evidence="1" type="ORF">VSR83_27720</name>
</gene>
<accession>A0ACC6RPX0</accession>
<reference evidence="1" key="1">
    <citation type="submission" date="2024-01" db="EMBL/GenBank/DDBJ databases">
        <title>The diversity of rhizobia nodulating Mimosa spp. in eleven states of Brazil covering several biomes is determined by host plant, location, and edaphic factors.</title>
        <authorList>
            <person name="Rouws L."/>
            <person name="Barauna A."/>
            <person name="Beukes C."/>
            <person name="De Faria S.M."/>
            <person name="Gross E."/>
            <person name="Dos Reis Junior F.B."/>
            <person name="Simon M."/>
            <person name="Maluk M."/>
            <person name="Odee D.W."/>
            <person name="Kenicer G."/>
            <person name="Young J.P.W."/>
            <person name="Reis V.M."/>
            <person name="Zilli J."/>
            <person name="James E.K."/>
        </authorList>
    </citation>
    <scope>NUCLEOTIDE SEQUENCE</scope>
    <source>
        <strain evidence="1">JPY452</strain>
    </source>
</reference>
<keyword evidence="2" id="KW-1185">Reference proteome</keyword>
<protein>
    <submittedName>
        <fullName evidence="1">Uncharacterized protein</fullName>
    </submittedName>
</protein>
<comment type="caution">
    <text evidence="1">The sequence shown here is derived from an EMBL/GenBank/DDBJ whole genome shotgun (WGS) entry which is preliminary data.</text>
</comment>
<sequence length="347" mass="35453">MTPSEARQFMGVVAQLISEHVSSALAPFGARIASLEERAPLDGRDGKDGEPGRDGRDGIDGKDGGNGTNGIDGKDGTPGRDGVDGAAGADGVAGRDGIDGRNGADGAAGRDGIDGAAGRDGVDGERGADGRDGVDGERGADGRDGVDGERGADGRDGIDGAPGRDGIDGRDGEPGKDGAPGANGRDGRDGKDGRDGAPGRDGIDGRDAAEIVVLDGIDAARTYARGTFAWQEGGLWRAEAKTDGMTGWRCVMNGTAAVDVIHDGERAFSMLVHRTDGTVEPHPFTLPVALYRGVYEQGRTYEPGDIVTWAGSMWHCNATTTDKPDAGSGAWTLAVKRGRDGRDGGRS</sequence>
<proteinExistence type="predicted"/>
<name>A0ACC6RPX0_9BURK</name>
<dbReference type="EMBL" id="JAYMRU010000024">
    <property type="protein sequence ID" value="MEM5403779.1"/>
    <property type="molecule type" value="Genomic_DNA"/>
</dbReference>
<evidence type="ECO:0000313" key="1">
    <source>
        <dbReference type="EMBL" id="MEM5403779.1"/>
    </source>
</evidence>